<dbReference type="EMBL" id="JAAMRF010000006">
    <property type="protein sequence ID" value="MBA1274191.1"/>
    <property type="molecule type" value="Genomic_DNA"/>
</dbReference>
<dbReference type="RefSeq" id="WP_181071256.1">
    <property type="nucleotide sequence ID" value="NZ_JAAMRF010000006.1"/>
</dbReference>
<proteinExistence type="predicted"/>
<organism evidence="2 3">
    <name type="scientific">Stutzerimonas azotifigens</name>
    <dbReference type="NCBI Taxonomy" id="291995"/>
    <lineage>
        <taxon>Bacteria</taxon>
        <taxon>Pseudomonadati</taxon>
        <taxon>Pseudomonadota</taxon>
        <taxon>Gammaproteobacteria</taxon>
        <taxon>Pseudomonadales</taxon>
        <taxon>Pseudomonadaceae</taxon>
        <taxon>Stutzerimonas</taxon>
    </lineage>
</organism>
<name>A0ABR5Z1W4_9GAMM</name>
<evidence type="ECO:0000313" key="3">
    <source>
        <dbReference type="Proteomes" id="UP000786387"/>
    </source>
</evidence>
<sequence>MIDKDDPLVDGQTPTDYDEYGEGPNVENAPENIDEAGREQVERQKSIDESPLG</sequence>
<evidence type="ECO:0000313" key="2">
    <source>
        <dbReference type="EMBL" id="MBA1274191.1"/>
    </source>
</evidence>
<feature type="compositionally biased region" description="Basic and acidic residues" evidence="1">
    <location>
        <begin position="35"/>
        <end position="53"/>
    </location>
</feature>
<gene>
    <name evidence="2" type="ORF">G7026_12570</name>
</gene>
<evidence type="ECO:0000256" key="1">
    <source>
        <dbReference type="SAM" id="MobiDB-lite"/>
    </source>
</evidence>
<accession>A0ABR5Z1W4</accession>
<dbReference type="Proteomes" id="UP000786387">
    <property type="component" value="Unassembled WGS sequence"/>
</dbReference>
<comment type="caution">
    <text evidence="2">The sequence shown here is derived from an EMBL/GenBank/DDBJ whole genome shotgun (WGS) entry which is preliminary data.</text>
</comment>
<keyword evidence="3" id="KW-1185">Reference proteome</keyword>
<feature type="region of interest" description="Disordered" evidence="1">
    <location>
        <begin position="1"/>
        <end position="53"/>
    </location>
</feature>
<protein>
    <submittedName>
        <fullName evidence="2">Uncharacterized protein</fullName>
    </submittedName>
</protein>
<reference evidence="2 3" key="1">
    <citation type="submission" date="2020-02" db="EMBL/GenBank/DDBJ databases">
        <title>Synteny-based analysis reveals conserved mechanism for high triclosan tolerance in Pseudomonas, as well as instances of horizontal transfer.</title>
        <authorList>
            <person name="Mcfarland A.G."/>
            <person name="Bertucci H.K."/>
            <person name="Litmann E."/>
            <person name="Shen J."/>
            <person name="Huttenhower C."/>
            <person name="Hartmann E.M."/>
        </authorList>
    </citation>
    <scope>NUCLEOTIDE SEQUENCE [LARGE SCALE GENOMIC DNA]</scope>
    <source>
        <strain evidence="2 3">115A1</strain>
    </source>
</reference>